<keyword evidence="4" id="KW-1185">Reference proteome</keyword>
<sequence length="569" mass="62960">MQRRANIRPPSQQSSSRMDTRSSPLRTSKSLRPSLTPRITIFLLIVFVIFLFTRLTLFPDSPSTFPYGSRNGFISRNLVARNYLNVSAHDPAPFSFCPIYGPGDELAKLYTASSLHKSNLHRGSSARVQQVINKALRGQPVTISVLGGSVTACHGAGDEPLSPSCYPAQFFDWWNTVFPHPASELTNGARRRTDSSYFSYCNSHHLPDKTDLVILEFDTDDQQDEAWMGHFELLVRSILIRPEQPAVIILGHFSPQLQGIHGYAGPEQLHTSVAQFYDVPHISAKGLLYNGYLHNPSLLREKYYTDPVLANPGGHRILADVLIHYFQEQICTGWSAIRGYTFDVPVPGYPSDSNAVVADSEGLFRGMDARKGETNEVDDTKVMKKKKKPSAADSRPAVSLHVPPYLLSTRPFIDGGSDPYIFQEVHPFCVSANDLINPLPSSLFFGSGWHIQKPQNSIADSMTPSDAYYWYATYPTSKLRVPVTISGGNVVIWYLSQDPDALVSEISCWVDNNYKGAVTIGGVRSGPPTPMIQVIDSNVASGSHYIECQLLGEEGVQVPSFKILGIFTS</sequence>
<proteinExistence type="predicted"/>
<gene>
    <name evidence="3" type="ORF">BS47DRAFT_1319292</name>
</gene>
<evidence type="ECO:0008006" key="5">
    <source>
        <dbReference type="Google" id="ProtNLM"/>
    </source>
</evidence>
<dbReference type="AlphaFoldDB" id="A0A9P6DTX8"/>
<evidence type="ECO:0000256" key="1">
    <source>
        <dbReference type="SAM" id="MobiDB-lite"/>
    </source>
</evidence>
<organism evidence="3 4">
    <name type="scientific">Hydnum rufescens UP504</name>
    <dbReference type="NCBI Taxonomy" id="1448309"/>
    <lineage>
        <taxon>Eukaryota</taxon>
        <taxon>Fungi</taxon>
        <taxon>Dikarya</taxon>
        <taxon>Basidiomycota</taxon>
        <taxon>Agaricomycotina</taxon>
        <taxon>Agaricomycetes</taxon>
        <taxon>Cantharellales</taxon>
        <taxon>Hydnaceae</taxon>
        <taxon>Hydnum</taxon>
    </lineage>
</organism>
<feature type="transmembrane region" description="Helical" evidence="2">
    <location>
        <begin position="39"/>
        <end position="57"/>
    </location>
</feature>
<feature type="compositionally biased region" description="Polar residues" evidence="1">
    <location>
        <begin position="9"/>
        <end position="29"/>
    </location>
</feature>
<dbReference type="Proteomes" id="UP000886523">
    <property type="component" value="Unassembled WGS sequence"/>
</dbReference>
<dbReference type="SUPFAM" id="SSF52266">
    <property type="entry name" value="SGNH hydrolase"/>
    <property type="match status" value="1"/>
</dbReference>
<dbReference type="PANTHER" id="PTHR34407:SF1">
    <property type="entry name" value="SGNH HYDROLASE-TYPE ESTERASE DOMAIN-CONTAINING PROTEIN"/>
    <property type="match status" value="1"/>
</dbReference>
<evidence type="ECO:0000313" key="4">
    <source>
        <dbReference type="Proteomes" id="UP000886523"/>
    </source>
</evidence>
<evidence type="ECO:0000256" key="2">
    <source>
        <dbReference type="SAM" id="Phobius"/>
    </source>
</evidence>
<protein>
    <recommendedName>
        <fullName evidence="5">Capsular associated protein</fullName>
    </recommendedName>
</protein>
<reference evidence="3" key="1">
    <citation type="journal article" date="2020" name="Nat. Commun.">
        <title>Large-scale genome sequencing of mycorrhizal fungi provides insights into the early evolution of symbiotic traits.</title>
        <authorList>
            <person name="Miyauchi S."/>
            <person name="Kiss E."/>
            <person name="Kuo A."/>
            <person name="Drula E."/>
            <person name="Kohler A."/>
            <person name="Sanchez-Garcia M."/>
            <person name="Morin E."/>
            <person name="Andreopoulos B."/>
            <person name="Barry K.W."/>
            <person name="Bonito G."/>
            <person name="Buee M."/>
            <person name="Carver A."/>
            <person name="Chen C."/>
            <person name="Cichocki N."/>
            <person name="Clum A."/>
            <person name="Culley D."/>
            <person name="Crous P.W."/>
            <person name="Fauchery L."/>
            <person name="Girlanda M."/>
            <person name="Hayes R.D."/>
            <person name="Keri Z."/>
            <person name="LaButti K."/>
            <person name="Lipzen A."/>
            <person name="Lombard V."/>
            <person name="Magnuson J."/>
            <person name="Maillard F."/>
            <person name="Murat C."/>
            <person name="Nolan M."/>
            <person name="Ohm R.A."/>
            <person name="Pangilinan J."/>
            <person name="Pereira M.F."/>
            <person name="Perotto S."/>
            <person name="Peter M."/>
            <person name="Pfister S."/>
            <person name="Riley R."/>
            <person name="Sitrit Y."/>
            <person name="Stielow J.B."/>
            <person name="Szollosi G."/>
            <person name="Zifcakova L."/>
            <person name="Stursova M."/>
            <person name="Spatafora J.W."/>
            <person name="Tedersoo L."/>
            <person name="Vaario L.M."/>
            <person name="Yamada A."/>
            <person name="Yan M."/>
            <person name="Wang P."/>
            <person name="Xu J."/>
            <person name="Bruns T."/>
            <person name="Baldrian P."/>
            <person name="Vilgalys R."/>
            <person name="Dunand C."/>
            <person name="Henrissat B."/>
            <person name="Grigoriev I.V."/>
            <person name="Hibbett D."/>
            <person name="Nagy L.G."/>
            <person name="Martin F.M."/>
        </authorList>
    </citation>
    <scope>NUCLEOTIDE SEQUENCE</scope>
    <source>
        <strain evidence="3">UP504</strain>
    </source>
</reference>
<keyword evidence="2" id="KW-0472">Membrane</keyword>
<keyword evidence="2" id="KW-0812">Transmembrane</keyword>
<dbReference type="CDD" id="cd00229">
    <property type="entry name" value="SGNH_hydrolase"/>
    <property type="match status" value="1"/>
</dbReference>
<evidence type="ECO:0000313" key="3">
    <source>
        <dbReference type="EMBL" id="KAF9511058.1"/>
    </source>
</evidence>
<dbReference type="OrthoDB" id="544608at2759"/>
<accession>A0A9P6DTX8</accession>
<feature type="region of interest" description="Disordered" evidence="1">
    <location>
        <begin position="1"/>
        <end position="29"/>
    </location>
</feature>
<feature type="region of interest" description="Disordered" evidence="1">
    <location>
        <begin position="374"/>
        <end position="396"/>
    </location>
</feature>
<name>A0A9P6DTX8_9AGAM</name>
<dbReference type="PANTHER" id="PTHR34407">
    <property type="entry name" value="EXPRESSED PROTEIN"/>
    <property type="match status" value="1"/>
</dbReference>
<dbReference type="EMBL" id="MU129006">
    <property type="protein sequence ID" value="KAF9511058.1"/>
    <property type="molecule type" value="Genomic_DNA"/>
</dbReference>
<comment type="caution">
    <text evidence="3">The sequence shown here is derived from an EMBL/GenBank/DDBJ whole genome shotgun (WGS) entry which is preliminary data.</text>
</comment>
<keyword evidence="2" id="KW-1133">Transmembrane helix</keyword>